<comment type="caution">
    <text evidence="11">The sequence shown here is derived from an EMBL/GenBank/DDBJ whole genome shotgun (WGS) entry which is preliminary data.</text>
</comment>
<name>A0A1Y2HLJ3_9FUNG</name>
<feature type="transmembrane region" description="Helical" evidence="9">
    <location>
        <begin position="529"/>
        <end position="547"/>
    </location>
</feature>
<dbReference type="GO" id="GO:0005794">
    <property type="term" value="C:Golgi apparatus"/>
    <property type="evidence" value="ECO:0007669"/>
    <property type="project" value="TreeGrafter"/>
</dbReference>
<feature type="transmembrane region" description="Helical" evidence="9">
    <location>
        <begin position="211"/>
        <end position="231"/>
    </location>
</feature>
<dbReference type="GO" id="GO:0006882">
    <property type="term" value="P:intracellular zinc ion homeostasis"/>
    <property type="evidence" value="ECO:0007669"/>
    <property type="project" value="InterPro"/>
</dbReference>
<dbReference type="GO" id="GO:0005385">
    <property type="term" value="F:zinc ion transmembrane transporter activity"/>
    <property type="evidence" value="ECO:0007669"/>
    <property type="project" value="InterPro"/>
</dbReference>
<evidence type="ECO:0000256" key="3">
    <source>
        <dbReference type="ARBA" id="ARBA00022448"/>
    </source>
</evidence>
<evidence type="ECO:0000256" key="4">
    <source>
        <dbReference type="ARBA" id="ARBA00022692"/>
    </source>
</evidence>
<dbReference type="Gene3D" id="1.20.1510.10">
    <property type="entry name" value="Cation efflux protein transmembrane domain"/>
    <property type="match status" value="1"/>
</dbReference>
<keyword evidence="3" id="KW-0813">Transport</keyword>
<evidence type="ECO:0000256" key="6">
    <source>
        <dbReference type="ARBA" id="ARBA00023065"/>
    </source>
</evidence>
<feature type="domain" description="Cation efflux protein transmembrane" evidence="10">
    <location>
        <begin position="355"/>
        <end position="555"/>
    </location>
</feature>
<dbReference type="NCBIfam" id="TIGR01297">
    <property type="entry name" value="CDF"/>
    <property type="match status" value="1"/>
</dbReference>
<gene>
    <name evidence="11" type="ORF">BCR44DRAFT_1435955</name>
</gene>
<feature type="transmembrane region" description="Helical" evidence="9">
    <location>
        <begin position="138"/>
        <end position="156"/>
    </location>
</feature>
<dbReference type="InterPro" id="IPR027469">
    <property type="entry name" value="Cation_efflux_TMD_sf"/>
</dbReference>
<dbReference type="AlphaFoldDB" id="A0A1Y2HLJ3"/>
<feature type="transmembrane region" description="Helical" evidence="9">
    <location>
        <begin position="457"/>
        <end position="477"/>
    </location>
</feature>
<evidence type="ECO:0000256" key="1">
    <source>
        <dbReference type="ARBA" id="ARBA00004141"/>
    </source>
</evidence>
<feature type="transmembrane region" description="Helical" evidence="9">
    <location>
        <begin position="355"/>
        <end position="375"/>
    </location>
</feature>
<evidence type="ECO:0000256" key="7">
    <source>
        <dbReference type="ARBA" id="ARBA00023136"/>
    </source>
</evidence>
<feature type="transmembrane region" description="Helical" evidence="9">
    <location>
        <begin position="270"/>
        <end position="287"/>
    </location>
</feature>
<organism evidence="11 12">
    <name type="scientific">Catenaria anguillulae PL171</name>
    <dbReference type="NCBI Taxonomy" id="765915"/>
    <lineage>
        <taxon>Eukaryota</taxon>
        <taxon>Fungi</taxon>
        <taxon>Fungi incertae sedis</taxon>
        <taxon>Blastocladiomycota</taxon>
        <taxon>Blastocladiomycetes</taxon>
        <taxon>Blastocladiales</taxon>
        <taxon>Catenariaceae</taxon>
        <taxon>Catenaria</taxon>
    </lineage>
</organism>
<evidence type="ECO:0000256" key="2">
    <source>
        <dbReference type="ARBA" id="ARBA00008873"/>
    </source>
</evidence>
<accession>A0A1Y2HLJ3</accession>
<dbReference type="InterPro" id="IPR045316">
    <property type="entry name" value="Msc2-like"/>
</dbReference>
<feature type="region of interest" description="Disordered" evidence="8">
    <location>
        <begin position="670"/>
        <end position="716"/>
    </location>
</feature>
<reference evidence="11 12" key="1">
    <citation type="submission" date="2016-07" db="EMBL/GenBank/DDBJ databases">
        <title>Pervasive Adenine N6-methylation of Active Genes in Fungi.</title>
        <authorList>
            <consortium name="DOE Joint Genome Institute"/>
            <person name="Mondo S.J."/>
            <person name="Dannebaum R.O."/>
            <person name="Kuo R.C."/>
            <person name="Labutti K."/>
            <person name="Haridas S."/>
            <person name="Kuo A."/>
            <person name="Salamov A."/>
            <person name="Ahrendt S.R."/>
            <person name="Lipzen A."/>
            <person name="Sullivan W."/>
            <person name="Andreopoulos W.B."/>
            <person name="Clum A."/>
            <person name="Lindquist E."/>
            <person name="Daum C."/>
            <person name="Ramamoorthy G.K."/>
            <person name="Gryganskyi A."/>
            <person name="Culley D."/>
            <person name="Magnuson J.K."/>
            <person name="James T.Y."/>
            <person name="O'Malley M.A."/>
            <person name="Stajich J.E."/>
            <person name="Spatafora J.W."/>
            <person name="Visel A."/>
            <person name="Grigoriev I.V."/>
        </authorList>
    </citation>
    <scope>NUCLEOTIDE SEQUENCE [LARGE SCALE GENOMIC DNA]</scope>
    <source>
        <strain evidence="11 12">PL171</strain>
    </source>
</reference>
<feature type="transmembrane region" description="Helical" evidence="9">
    <location>
        <begin position="243"/>
        <end position="264"/>
    </location>
</feature>
<dbReference type="GO" id="GO:1904257">
    <property type="term" value="P:zinc ion import into Golgi lumen"/>
    <property type="evidence" value="ECO:0007669"/>
    <property type="project" value="TreeGrafter"/>
</dbReference>
<sequence>MSVASVCSLALGAGSNPWHGIAGKQWPMLVFFAFLSWARLWFTLEAAKHVTLLRIFMLTEYVGLWLPALFAESATGRRGASAAGKHSVLASYRRTAVFALSGALFLELANDFGFTTSSISSALSGSTSSPAAPTSPTLGWIFIGLTIGTIILQSRVKRTLLASSAPSVSGSDASLDTLTLFSASTPISTAMSVIPYFLFGHSSTALESHTLAHLALWMTMLGVTLLVLDAIGNHTAAKQGTPLHTLAVGGWRTAVGTAGVLAMLHAMPSIFDLAGIVLFYVAVSNVVKSDPKLTYTHAGVASTAWASANASPSSKSAAAIFQKDPTARSGIFHTLSMYSRLYLQPIWHSRDSRSIFIFLCINLGYMFIQLLYGVWTNSLGLISDAIHMLFDCIALAVGLMAAVMAKWGSSPTFSFGYGRIETLSGFGNGVFLVFISIFILIEGLERVIHPPEMSTDRLLLVAVGGFVVNLIGVYAFHDHHHHGGGECSHSHDANMQGIFLHILADLLGSLGVIVSTLLIYQFGWTGFDPLASLLIGVLIFASTVPLLKSSLTSLMAVVPGGVGASLPAIRDEITHALNNQVLSIDHRVWAATDKGTYGAFRILMSQPPMAACGCDEATLLDRVQAILYRRGMAKTTIEFQYNTLDAGYGVAPASGSATAGYVVMGAQQAHAHVHQPPQPQVHSHSHSHAHGSSCSHDHHHDRGHGHDHHSHSPAAQVPFGYAPLAAVGGPHLATAGLNGSVVNGHAHAYAHHDKHK</sequence>
<dbReference type="STRING" id="765915.A0A1Y2HLJ3"/>
<proteinExistence type="inferred from homology"/>
<evidence type="ECO:0000256" key="9">
    <source>
        <dbReference type="SAM" id="Phobius"/>
    </source>
</evidence>
<comment type="similarity">
    <text evidence="2">Belongs to the cation diffusion facilitator (CDF) transporter (TC 2.A.4) family. SLC30A subfamily.</text>
</comment>
<dbReference type="Pfam" id="PF01545">
    <property type="entry name" value="Cation_efflux"/>
    <property type="match status" value="1"/>
</dbReference>
<feature type="transmembrane region" description="Helical" evidence="9">
    <location>
        <begin position="387"/>
        <end position="408"/>
    </location>
</feature>
<comment type="subcellular location">
    <subcellularLocation>
        <location evidence="1">Membrane</location>
        <topology evidence="1">Multi-pass membrane protein</topology>
    </subcellularLocation>
</comment>
<dbReference type="GO" id="GO:0016020">
    <property type="term" value="C:membrane"/>
    <property type="evidence" value="ECO:0007669"/>
    <property type="project" value="UniProtKB-SubCell"/>
</dbReference>
<dbReference type="PANTHER" id="PTHR45755:SF4">
    <property type="entry name" value="ZINC TRANSPORTER 7"/>
    <property type="match status" value="1"/>
</dbReference>
<dbReference type="Proteomes" id="UP000193411">
    <property type="component" value="Unassembled WGS sequence"/>
</dbReference>
<evidence type="ECO:0000313" key="11">
    <source>
        <dbReference type="EMBL" id="ORZ34563.1"/>
    </source>
</evidence>
<protein>
    <submittedName>
        <fullName evidence="11">Cation efflux family-domain-containing protein</fullName>
    </submittedName>
</protein>
<dbReference type="SUPFAM" id="SSF161111">
    <property type="entry name" value="Cation efflux protein transmembrane domain-like"/>
    <property type="match status" value="1"/>
</dbReference>
<keyword evidence="6" id="KW-0406">Ion transport</keyword>
<keyword evidence="5 9" id="KW-1133">Transmembrane helix</keyword>
<dbReference type="OrthoDB" id="78669at2759"/>
<feature type="compositionally biased region" description="Basic residues" evidence="8">
    <location>
        <begin position="701"/>
        <end position="711"/>
    </location>
</feature>
<evidence type="ECO:0000256" key="5">
    <source>
        <dbReference type="ARBA" id="ARBA00022989"/>
    </source>
</evidence>
<keyword evidence="7 9" id="KW-0472">Membrane</keyword>
<keyword evidence="4 9" id="KW-0812">Transmembrane</keyword>
<evidence type="ECO:0000256" key="8">
    <source>
        <dbReference type="SAM" id="MobiDB-lite"/>
    </source>
</evidence>
<dbReference type="GO" id="GO:0031410">
    <property type="term" value="C:cytoplasmic vesicle"/>
    <property type="evidence" value="ECO:0007669"/>
    <property type="project" value="TreeGrafter"/>
</dbReference>
<feature type="transmembrane region" description="Helical" evidence="9">
    <location>
        <begin position="25"/>
        <end position="44"/>
    </location>
</feature>
<dbReference type="PANTHER" id="PTHR45755">
    <property type="match status" value="1"/>
</dbReference>
<dbReference type="InterPro" id="IPR002524">
    <property type="entry name" value="Cation_efflux"/>
</dbReference>
<feature type="transmembrane region" description="Helical" evidence="9">
    <location>
        <begin position="177"/>
        <end position="199"/>
    </location>
</feature>
<feature type="transmembrane region" description="Helical" evidence="9">
    <location>
        <begin position="498"/>
        <end position="523"/>
    </location>
</feature>
<dbReference type="FunFam" id="1.20.1510.10:FF:000014">
    <property type="entry name" value="Cation efflux protein/ zinc transporter"/>
    <property type="match status" value="1"/>
</dbReference>
<keyword evidence="12" id="KW-1185">Reference proteome</keyword>
<evidence type="ECO:0000313" key="12">
    <source>
        <dbReference type="Proteomes" id="UP000193411"/>
    </source>
</evidence>
<evidence type="ECO:0000259" key="10">
    <source>
        <dbReference type="Pfam" id="PF01545"/>
    </source>
</evidence>
<dbReference type="InterPro" id="IPR058533">
    <property type="entry name" value="Cation_efflux_TM"/>
</dbReference>
<feature type="transmembrane region" description="Helical" evidence="9">
    <location>
        <begin position="51"/>
        <end position="71"/>
    </location>
</feature>
<dbReference type="EMBL" id="MCFL01000027">
    <property type="protein sequence ID" value="ORZ34563.1"/>
    <property type="molecule type" value="Genomic_DNA"/>
</dbReference>
<feature type="transmembrane region" description="Helical" evidence="9">
    <location>
        <begin position="420"/>
        <end position="441"/>
    </location>
</feature>